<evidence type="ECO:0000256" key="1">
    <source>
        <dbReference type="SAM" id="Phobius"/>
    </source>
</evidence>
<proteinExistence type="predicted"/>
<accession>A0AAJ0CEX1</accession>
<evidence type="ECO:0000313" key="3">
    <source>
        <dbReference type="Proteomes" id="UP001251528"/>
    </source>
</evidence>
<keyword evidence="3" id="KW-1185">Reference proteome</keyword>
<sequence length="208" mass="22177">MDAPQTMRHDHEAPQVYYGKNLQQSAEPPPQPASPPIKRILGLRCTTFWLLVILTAVIIAAAVGGGVRASTAVSKAKSQSACTAPGMSTSTSTTTSYFTAPTNVMLPLECNNGTKRTVAVGNKLWIFDTVCDTDRTPGDMLSIVAYSLNDCFTACAHYNEKWGNVCTAVVFASNLTDSLSRFSANCFLKNETFPASGKNGVISAVVSQ</sequence>
<protein>
    <recommendedName>
        <fullName evidence="4">Apple domain-containing protein</fullName>
    </recommendedName>
</protein>
<comment type="caution">
    <text evidence="2">The sequence shown here is derived from an EMBL/GenBank/DDBJ whole genome shotgun (WGS) entry which is preliminary data.</text>
</comment>
<dbReference type="AlphaFoldDB" id="A0AAJ0CEX1"/>
<evidence type="ECO:0000313" key="2">
    <source>
        <dbReference type="EMBL" id="KAK2590392.1"/>
    </source>
</evidence>
<name>A0AAJ0CEX1_9HYPO</name>
<reference evidence="2" key="1">
    <citation type="submission" date="2023-06" db="EMBL/GenBank/DDBJ databases">
        <title>Conoideocrella luteorostrata (Hypocreales: Clavicipitaceae), a potential biocontrol fungus for elongate hemlock scale in United States Christmas tree production areas.</title>
        <authorList>
            <person name="Barrett H."/>
            <person name="Lovett B."/>
            <person name="Macias A.M."/>
            <person name="Stajich J.E."/>
            <person name="Kasson M.T."/>
        </authorList>
    </citation>
    <scope>NUCLEOTIDE SEQUENCE</scope>
    <source>
        <strain evidence="2">ARSEF 14590</strain>
    </source>
</reference>
<evidence type="ECO:0008006" key="4">
    <source>
        <dbReference type="Google" id="ProtNLM"/>
    </source>
</evidence>
<keyword evidence="1" id="KW-1133">Transmembrane helix</keyword>
<dbReference type="Proteomes" id="UP001251528">
    <property type="component" value="Unassembled WGS sequence"/>
</dbReference>
<gene>
    <name evidence="2" type="ORF">QQS21_011929</name>
</gene>
<keyword evidence="1" id="KW-0812">Transmembrane</keyword>
<dbReference type="EMBL" id="JASWJB010000445">
    <property type="protein sequence ID" value="KAK2590392.1"/>
    <property type="molecule type" value="Genomic_DNA"/>
</dbReference>
<organism evidence="2 3">
    <name type="scientific">Conoideocrella luteorostrata</name>
    <dbReference type="NCBI Taxonomy" id="1105319"/>
    <lineage>
        <taxon>Eukaryota</taxon>
        <taxon>Fungi</taxon>
        <taxon>Dikarya</taxon>
        <taxon>Ascomycota</taxon>
        <taxon>Pezizomycotina</taxon>
        <taxon>Sordariomycetes</taxon>
        <taxon>Hypocreomycetidae</taxon>
        <taxon>Hypocreales</taxon>
        <taxon>Clavicipitaceae</taxon>
        <taxon>Conoideocrella</taxon>
    </lineage>
</organism>
<keyword evidence="1" id="KW-0472">Membrane</keyword>
<feature type="transmembrane region" description="Helical" evidence="1">
    <location>
        <begin position="48"/>
        <end position="67"/>
    </location>
</feature>